<dbReference type="Proteomes" id="UP001597156">
    <property type="component" value="Unassembled WGS sequence"/>
</dbReference>
<keyword evidence="2 5" id="KW-0812">Transmembrane</keyword>
<dbReference type="RefSeq" id="WP_121977919.1">
    <property type="nucleotide sequence ID" value="NZ_JBHTLH010000033.1"/>
</dbReference>
<evidence type="ECO:0000313" key="6">
    <source>
        <dbReference type="EMBL" id="MFD1125545.1"/>
    </source>
</evidence>
<feature type="transmembrane region" description="Helical" evidence="5">
    <location>
        <begin position="66"/>
        <end position="89"/>
    </location>
</feature>
<comment type="caution">
    <text evidence="6">The sequence shown here is derived from an EMBL/GenBank/DDBJ whole genome shotgun (WGS) entry which is preliminary data.</text>
</comment>
<feature type="transmembrane region" description="Helical" evidence="5">
    <location>
        <begin position="109"/>
        <end position="132"/>
    </location>
</feature>
<dbReference type="PANTHER" id="PTHR37306">
    <property type="entry name" value="COLICIN V PRODUCTION PROTEIN"/>
    <property type="match status" value="1"/>
</dbReference>
<keyword evidence="3 5" id="KW-1133">Transmembrane helix</keyword>
<comment type="subcellular location">
    <subcellularLocation>
        <location evidence="1">Membrane</location>
        <topology evidence="1">Multi-pass membrane protein</topology>
    </subcellularLocation>
</comment>
<evidence type="ECO:0000256" key="5">
    <source>
        <dbReference type="SAM" id="Phobius"/>
    </source>
</evidence>
<protein>
    <submittedName>
        <fullName evidence="6">CvpA family protein</fullName>
    </submittedName>
</protein>
<evidence type="ECO:0000313" key="7">
    <source>
        <dbReference type="Proteomes" id="UP001597156"/>
    </source>
</evidence>
<accession>A0ABW3PKR2</accession>
<name>A0ABW3PKR2_9LACO</name>
<gene>
    <name evidence="6" type="ORF">ACFQ22_09305</name>
</gene>
<dbReference type="PANTHER" id="PTHR37306:SF1">
    <property type="entry name" value="COLICIN V PRODUCTION PROTEIN"/>
    <property type="match status" value="1"/>
</dbReference>
<sequence length="188" mass="20725">MILDIIILLLLVGGLISGYRAGLITQSVRIISLILAFVVAIYYFQGTANMAINLAKKLGLTPGIQWLYIADIIAFVLLFAMTHAVYLMLGSYLNGLAKIPGFHLGNALLGSLIGAVTQYLIVFFVLNCLIAFPISWVQTQYRSSQLSQWIVKETPVLSRHVTKSAIQSENDRTVVVLMHREAPTNEMG</sequence>
<organism evidence="6 7">
    <name type="scientific">Lentilactobacillus raoultii</name>
    <dbReference type="NCBI Taxonomy" id="1987503"/>
    <lineage>
        <taxon>Bacteria</taxon>
        <taxon>Bacillati</taxon>
        <taxon>Bacillota</taxon>
        <taxon>Bacilli</taxon>
        <taxon>Lactobacillales</taxon>
        <taxon>Lactobacillaceae</taxon>
        <taxon>Lentilactobacillus</taxon>
    </lineage>
</organism>
<keyword evidence="7" id="KW-1185">Reference proteome</keyword>
<evidence type="ECO:0000256" key="3">
    <source>
        <dbReference type="ARBA" id="ARBA00022989"/>
    </source>
</evidence>
<reference evidence="7" key="1">
    <citation type="journal article" date="2019" name="Int. J. Syst. Evol. Microbiol.">
        <title>The Global Catalogue of Microorganisms (GCM) 10K type strain sequencing project: providing services to taxonomists for standard genome sequencing and annotation.</title>
        <authorList>
            <consortium name="The Broad Institute Genomics Platform"/>
            <consortium name="The Broad Institute Genome Sequencing Center for Infectious Disease"/>
            <person name="Wu L."/>
            <person name="Ma J."/>
        </authorList>
    </citation>
    <scope>NUCLEOTIDE SEQUENCE [LARGE SCALE GENOMIC DNA]</scope>
    <source>
        <strain evidence="7">CCUG 71848</strain>
    </source>
</reference>
<evidence type="ECO:0000256" key="1">
    <source>
        <dbReference type="ARBA" id="ARBA00004141"/>
    </source>
</evidence>
<dbReference type="Pfam" id="PF02674">
    <property type="entry name" value="Colicin_V"/>
    <property type="match status" value="1"/>
</dbReference>
<evidence type="ECO:0000256" key="2">
    <source>
        <dbReference type="ARBA" id="ARBA00022692"/>
    </source>
</evidence>
<keyword evidence="4 5" id="KW-0472">Membrane</keyword>
<feature type="transmembrane region" description="Helical" evidence="5">
    <location>
        <begin position="30"/>
        <end position="54"/>
    </location>
</feature>
<dbReference type="InterPro" id="IPR003825">
    <property type="entry name" value="Colicin-V_CvpA"/>
</dbReference>
<dbReference type="EMBL" id="JBHTLH010000033">
    <property type="protein sequence ID" value="MFD1125545.1"/>
    <property type="molecule type" value="Genomic_DNA"/>
</dbReference>
<proteinExistence type="predicted"/>
<evidence type="ECO:0000256" key="4">
    <source>
        <dbReference type="ARBA" id="ARBA00023136"/>
    </source>
</evidence>